<feature type="domain" description="HIT" evidence="4">
    <location>
        <begin position="5"/>
        <end position="112"/>
    </location>
</feature>
<dbReference type="AlphaFoldDB" id="A0A1G2DI21"/>
<dbReference type="SUPFAM" id="SSF54197">
    <property type="entry name" value="HIT-like"/>
    <property type="match status" value="1"/>
</dbReference>
<protein>
    <recommendedName>
        <fullName evidence="4">HIT domain-containing protein</fullName>
    </recommendedName>
</protein>
<accession>A0A1G2DI21</accession>
<feature type="short sequence motif" description="Histidine triad motif" evidence="2 3">
    <location>
        <begin position="97"/>
        <end position="101"/>
    </location>
</feature>
<name>A0A1G2DI21_9BACT</name>
<sequence length="137" mass="15085">MDDCLFCKIAERDIPCEKVYEDQDVLAFLDIHPINPGHTLVIPKKHAADISALTRADFERLMGCVHALAPIVKKAVQADGINIGMNNGGAAGQLVFHAHLHIIPRYQNDGFRHWHGNPYGNGEIRAVAEKIRSAVAN</sequence>
<dbReference type="InterPro" id="IPR039384">
    <property type="entry name" value="HINT"/>
</dbReference>
<reference evidence="5 6" key="1">
    <citation type="journal article" date="2016" name="Nat. Commun.">
        <title>Thousands of microbial genomes shed light on interconnected biogeochemical processes in an aquifer system.</title>
        <authorList>
            <person name="Anantharaman K."/>
            <person name="Brown C.T."/>
            <person name="Hug L.A."/>
            <person name="Sharon I."/>
            <person name="Castelle C.J."/>
            <person name="Probst A.J."/>
            <person name="Thomas B.C."/>
            <person name="Singh A."/>
            <person name="Wilkins M.J."/>
            <person name="Karaoz U."/>
            <person name="Brodie E.L."/>
            <person name="Williams K.H."/>
            <person name="Hubbard S.S."/>
            <person name="Banfield J.F."/>
        </authorList>
    </citation>
    <scope>NUCLEOTIDE SEQUENCE [LARGE SCALE GENOMIC DNA]</scope>
</reference>
<dbReference type="Gene3D" id="3.30.428.10">
    <property type="entry name" value="HIT-like"/>
    <property type="match status" value="1"/>
</dbReference>
<evidence type="ECO:0000256" key="3">
    <source>
        <dbReference type="PROSITE-ProRule" id="PRU00464"/>
    </source>
</evidence>
<dbReference type="InterPro" id="IPR036265">
    <property type="entry name" value="HIT-like_sf"/>
</dbReference>
<evidence type="ECO:0000313" key="5">
    <source>
        <dbReference type="EMBL" id="OGZ13295.1"/>
    </source>
</evidence>
<comment type="caution">
    <text evidence="5">The sequence shown here is derived from an EMBL/GenBank/DDBJ whole genome shotgun (WGS) entry which is preliminary data.</text>
</comment>
<dbReference type="PROSITE" id="PS51084">
    <property type="entry name" value="HIT_2"/>
    <property type="match status" value="1"/>
</dbReference>
<proteinExistence type="predicted"/>
<dbReference type="PANTHER" id="PTHR46648:SF1">
    <property type="entry name" value="ADENOSINE 5'-MONOPHOSPHORAMIDASE HNT1"/>
    <property type="match status" value="1"/>
</dbReference>
<dbReference type="GO" id="GO:0003824">
    <property type="term" value="F:catalytic activity"/>
    <property type="evidence" value="ECO:0007669"/>
    <property type="project" value="InterPro"/>
</dbReference>
<gene>
    <name evidence="5" type="ORF">A3C93_00050</name>
</gene>
<dbReference type="PRINTS" id="PR00332">
    <property type="entry name" value="HISTRIAD"/>
</dbReference>
<dbReference type="InterPro" id="IPR001310">
    <property type="entry name" value="Histidine_triad_HIT"/>
</dbReference>
<evidence type="ECO:0000256" key="1">
    <source>
        <dbReference type="PIRSR" id="PIRSR601310-1"/>
    </source>
</evidence>
<dbReference type="Pfam" id="PF01230">
    <property type="entry name" value="HIT"/>
    <property type="match status" value="1"/>
</dbReference>
<feature type="active site" description="Tele-AMP-histidine intermediate" evidence="1">
    <location>
        <position position="99"/>
    </location>
</feature>
<dbReference type="InterPro" id="IPR011146">
    <property type="entry name" value="HIT-like"/>
</dbReference>
<dbReference type="EMBL" id="MHLO01000005">
    <property type="protein sequence ID" value="OGZ13295.1"/>
    <property type="molecule type" value="Genomic_DNA"/>
</dbReference>
<dbReference type="Proteomes" id="UP000178636">
    <property type="component" value="Unassembled WGS sequence"/>
</dbReference>
<evidence type="ECO:0000259" key="4">
    <source>
        <dbReference type="PROSITE" id="PS51084"/>
    </source>
</evidence>
<dbReference type="GO" id="GO:0009117">
    <property type="term" value="P:nucleotide metabolic process"/>
    <property type="evidence" value="ECO:0007669"/>
    <property type="project" value="TreeGrafter"/>
</dbReference>
<dbReference type="PANTHER" id="PTHR46648">
    <property type="entry name" value="HIT FAMILY PROTEIN 1"/>
    <property type="match status" value="1"/>
</dbReference>
<dbReference type="CDD" id="cd01277">
    <property type="entry name" value="HINT_subgroup"/>
    <property type="match status" value="1"/>
</dbReference>
<dbReference type="STRING" id="1798664.A3C93_00050"/>
<evidence type="ECO:0000256" key="2">
    <source>
        <dbReference type="PIRSR" id="PIRSR601310-3"/>
    </source>
</evidence>
<organism evidence="5 6">
    <name type="scientific">Candidatus Lloydbacteria bacterium RIFCSPHIGHO2_02_FULL_54_17</name>
    <dbReference type="NCBI Taxonomy" id="1798664"/>
    <lineage>
        <taxon>Bacteria</taxon>
        <taxon>Candidatus Lloydiibacteriota</taxon>
    </lineage>
</organism>
<evidence type="ECO:0000313" key="6">
    <source>
        <dbReference type="Proteomes" id="UP000178636"/>
    </source>
</evidence>